<keyword evidence="2 7" id="KW-0812">Transmembrane</keyword>
<dbReference type="PANTHER" id="PTHR11689:SF161">
    <property type="entry name" value="CHLORIDE CHANNEL PROTEIN"/>
    <property type="match status" value="1"/>
</dbReference>
<keyword evidence="4 7" id="KW-1133">Transmembrane helix</keyword>
<feature type="transmembrane region" description="Helical" evidence="7">
    <location>
        <begin position="282"/>
        <end position="303"/>
    </location>
</feature>
<dbReference type="Proteomes" id="UP001189429">
    <property type="component" value="Unassembled WGS sequence"/>
</dbReference>
<feature type="transmembrane region" description="Helical" evidence="7">
    <location>
        <begin position="104"/>
        <end position="123"/>
    </location>
</feature>
<feature type="transmembrane region" description="Helical" evidence="7">
    <location>
        <begin position="74"/>
        <end position="97"/>
    </location>
</feature>
<dbReference type="InterPro" id="IPR051280">
    <property type="entry name" value="Cl-channel/antiporter"/>
</dbReference>
<dbReference type="Pfam" id="PF00654">
    <property type="entry name" value="Voltage_CLC"/>
    <property type="match status" value="1"/>
</dbReference>
<sequence length="575" mass="61290">MVIADASMVGWKLRTVQYVYSHAGVAAGALALAAICCAFCAVAVGSVVFAAPICAGSGLPEAKGYFNGSHVPDMFQPINLYVRVFGIVFAVAAGLPIGREGPMVCIGGCLGIGTVHVLAAKYVRNEVQLQDRASSGSFGFIDEERFAHAKRIGCILGGAAGIASAFGAPVGGILYMFEEVTVTSWPSELTFRVFICTMLASLVSRGFLNLAGQDVHRLVLWNEEAISSMRWAWIDVPYFIVLSVVCGLCSAIFTKGMVGTWQLRRWLQGSRVLERYQPYPKLWDALLYTALCALVFGTMPAFFGCEPVPTSSAHGGEGAHHRRLEGGGDAHADSWVPYTCHEGYMSEVATLVLSGAEGAIKQLYSRDEDEHFSLGSLGSVFVGHLYFLLAMGVSGLSIPMGAFVPTMLIGAVAGRFTGEALVGRGTSHPGLYALVGSAAMLSGFTRMTIAIVMLLVEATRDLSAMLPLMLGIFTSQCVSRLVASHDFTDEMVLKKGIAFLDPTLPNVLSGADVTAESLQLRVEELRGTCNEPEELPVQAPLSTVIRALRQDRIAYFPVVADGVCLGPSDSCRARG</sequence>
<dbReference type="InterPro" id="IPR014743">
    <property type="entry name" value="Cl-channel_core"/>
</dbReference>
<dbReference type="EMBL" id="CAUYUJ010001458">
    <property type="protein sequence ID" value="CAK0796052.1"/>
    <property type="molecule type" value="Genomic_DNA"/>
</dbReference>
<evidence type="ECO:0008006" key="10">
    <source>
        <dbReference type="Google" id="ProtNLM"/>
    </source>
</evidence>
<keyword evidence="5" id="KW-0129">CBS domain</keyword>
<feature type="transmembrane region" description="Helical" evidence="7">
    <location>
        <begin position="238"/>
        <end position="261"/>
    </location>
</feature>
<evidence type="ECO:0000256" key="4">
    <source>
        <dbReference type="ARBA" id="ARBA00022989"/>
    </source>
</evidence>
<name>A0ABN9PSE9_9DINO</name>
<evidence type="ECO:0000256" key="1">
    <source>
        <dbReference type="ARBA" id="ARBA00004141"/>
    </source>
</evidence>
<comment type="caution">
    <text evidence="8">The sequence shown here is derived from an EMBL/GenBank/DDBJ whole genome shotgun (WGS) entry which is preliminary data.</text>
</comment>
<proteinExistence type="predicted"/>
<evidence type="ECO:0000313" key="8">
    <source>
        <dbReference type="EMBL" id="CAK0796052.1"/>
    </source>
</evidence>
<protein>
    <recommendedName>
        <fullName evidence="10">Chloride channel protein</fullName>
    </recommendedName>
</protein>
<evidence type="ECO:0000256" key="6">
    <source>
        <dbReference type="ARBA" id="ARBA00023136"/>
    </source>
</evidence>
<keyword evidence="3" id="KW-0677">Repeat</keyword>
<dbReference type="InterPro" id="IPR001807">
    <property type="entry name" value="ClC"/>
</dbReference>
<gene>
    <name evidence="8" type="ORF">PCOR1329_LOCUS5535</name>
</gene>
<feature type="transmembrane region" description="Helical" evidence="7">
    <location>
        <begin position="431"/>
        <end position="456"/>
    </location>
</feature>
<dbReference type="PRINTS" id="PR00762">
    <property type="entry name" value="CLCHANNEL"/>
</dbReference>
<accession>A0ABN9PSE9</accession>
<feature type="transmembrane region" description="Helical" evidence="7">
    <location>
        <begin position="385"/>
        <end position="410"/>
    </location>
</feature>
<keyword evidence="6 7" id="KW-0472">Membrane</keyword>
<reference evidence="8" key="1">
    <citation type="submission" date="2023-10" db="EMBL/GenBank/DDBJ databases">
        <authorList>
            <person name="Chen Y."/>
            <person name="Shah S."/>
            <person name="Dougan E. K."/>
            <person name="Thang M."/>
            <person name="Chan C."/>
        </authorList>
    </citation>
    <scope>NUCLEOTIDE SEQUENCE [LARGE SCALE GENOMIC DNA]</scope>
</reference>
<keyword evidence="9" id="KW-1185">Reference proteome</keyword>
<evidence type="ECO:0000256" key="7">
    <source>
        <dbReference type="SAM" id="Phobius"/>
    </source>
</evidence>
<feature type="transmembrane region" description="Helical" evidence="7">
    <location>
        <begin position="155"/>
        <end position="177"/>
    </location>
</feature>
<dbReference type="PANTHER" id="PTHR11689">
    <property type="entry name" value="CHLORIDE CHANNEL PROTEIN CLC FAMILY MEMBER"/>
    <property type="match status" value="1"/>
</dbReference>
<evidence type="ECO:0000313" key="9">
    <source>
        <dbReference type="Proteomes" id="UP001189429"/>
    </source>
</evidence>
<evidence type="ECO:0000256" key="2">
    <source>
        <dbReference type="ARBA" id="ARBA00022692"/>
    </source>
</evidence>
<comment type="subcellular location">
    <subcellularLocation>
        <location evidence="1">Membrane</location>
        <topology evidence="1">Multi-pass membrane protein</topology>
    </subcellularLocation>
</comment>
<organism evidence="8 9">
    <name type="scientific">Prorocentrum cordatum</name>
    <dbReference type="NCBI Taxonomy" id="2364126"/>
    <lineage>
        <taxon>Eukaryota</taxon>
        <taxon>Sar</taxon>
        <taxon>Alveolata</taxon>
        <taxon>Dinophyceae</taxon>
        <taxon>Prorocentrales</taxon>
        <taxon>Prorocentraceae</taxon>
        <taxon>Prorocentrum</taxon>
    </lineage>
</organism>
<evidence type="ECO:0000256" key="5">
    <source>
        <dbReference type="ARBA" id="ARBA00023122"/>
    </source>
</evidence>
<evidence type="ECO:0000256" key="3">
    <source>
        <dbReference type="ARBA" id="ARBA00022737"/>
    </source>
</evidence>
<dbReference type="Gene3D" id="1.10.3080.10">
    <property type="entry name" value="Clc chloride channel"/>
    <property type="match status" value="1"/>
</dbReference>
<dbReference type="SUPFAM" id="SSF81340">
    <property type="entry name" value="Clc chloride channel"/>
    <property type="match status" value="1"/>
</dbReference>